<dbReference type="Proteomes" id="UP000827092">
    <property type="component" value="Unassembled WGS sequence"/>
</dbReference>
<dbReference type="GO" id="GO:1904669">
    <property type="term" value="P:ATP export"/>
    <property type="evidence" value="ECO:0007669"/>
    <property type="project" value="UniProtKB-ARBA"/>
</dbReference>
<keyword evidence="7 9" id="KW-0472">Membrane</keyword>
<dbReference type="GO" id="GO:0005886">
    <property type="term" value="C:plasma membrane"/>
    <property type="evidence" value="ECO:0007669"/>
    <property type="project" value="TreeGrafter"/>
</dbReference>
<evidence type="ECO:0000256" key="4">
    <source>
        <dbReference type="ARBA" id="ARBA00022692"/>
    </source>
</evidence>
<evidence type="ECO:0008006" key="12">
    <source>
        <dbReference type="Google" id="ProtNLM"/>
    </source>
</evidence>
<comment type="caution">
    <text evidence="10">The sequence shown here is derived from an EMBL/GenBank/DDBJ whole genome shotgun (WGS) entry which is preliminary data.</text>
</comment>
<protein>
    <recommendedName>
        <fullName evidence="12">Transmembrane protein</fullName>
    </recommendedName>
</protein>
<feature type="transmembrane region" description="Helical" evidence="9">
    <location>
        <begin position="170"/>
        <end position="191"/>
    </location>
</feature>
<organism evidence="10 11">
    <name type="scientific">Oedothorax gibbosus</name>
    <dbReference type="NCBI Taxonomy" id="931172"/>
    <lineage>
        <taxon>Eukaryota</taxon>
        <taxon>Metazoa</taxon>
        <taxon>Ecdysozoa</taxon>
        <taxon>Arthropoda</taxon>
        <taxon>Chelicerata</taxon>
        <taxon>Arachnida</taxon>
        <taxon>Araneae</taxon>
        <taxon>Araneomorphae</taxon>
        <taxon>Entelegynae</taxon>
        <taxon>Araneoidea</taxon>
        <taxon>Linyphiidae</taxon>
        <taxon>Erigoninae</taxon>
        <taxon>Oedothorax</taxon>
    </lineage>
</organism>
<dbReference type="AlphaFoldDB" id="A0AAV6TR96"/>
<sequence length="207" mass="23790">MAAGEYVKRQFKQLIPQSMLNHPTCFYQTLMIALSGAAEQLWEEVGFKCPSSLNGLSHWYYALVNFLGPAVSLWMICLLASNMAKRFCQGQGCKCLDQKWCSTFWSLVFRTLVIPLAWVFVSLMDGDIFACYHHLPNCTIDSNSIFIDGIDCTTDITLWYEANKTRSKLYGWYFAAISLFIAFLGNATFLTQTPIRLPFKKWLKRRK</sequence>
<proteinExistence type="inferred from homology"/>
<keyword evidence="8" id="KW-0407">Ion channel</keyword>
<evidence type="ECO:0000256" key="5">
    <source>
        <dbReference type="ARBA" id="ARBA00022989"/>
    </source>
</evidence>
<comment type="subcellular location">
    <subcellularLocation>
        <location evidence="1">Membrane</location>
        <topology evidence="1">Multi-pass membrane protein</topology>
    </subcellularLocation>
</comment>
<evidence type="ECO:0000256" key="8">
    <source>
        <dbReference type="ARBA" id="ARBA00023303"/>
    </source>
</evidence>
<keyword evidence="3" id="KW-0813">Transport</keyword>
<accession>A0AAV6TR96</accession>
<evidence type="ECO:0000313" key="11">
    <source>
        <dbReference type="Proteomes" id="UP000827092"/>
    </source>
</evidence>
<evidence type="ECO:0000256" key="7">
    <source>
        <dbReference type="ARBA" id="ARBA00023136"/>
    </source>
</evidence>
<evidence type="ECO:0000256" key="9">
    <source>
        <dbReference type="SAM" id="Phobius"/>
    </source>
</evidence>
<dbReference type="Pfam" id="PF14798">
    <property type="entry name" value="Ca_hom_mod"/>
    <property type="match status" value="1"/>
</dbReference>
<name>A0AAV6TR96_9ARAC</name>
<dbReference type="PANTHER" id="PTHR32261">
    <property type="entry name" value="CALCIUM HOMEOSTASIS MODULATOR PROTEIN"/>
    <property type="match status" value="1"/>
</dbReference>
<evidence type="ECO:0000313" key="10">
    <source>
        <dbReference type="EMBL" id="KAG8173971.1"/>
    </source>
</evidence>
<evidence type="ECO:0000256" key="2">
    <source>
        <dbReference type="ARBA" id="ARBA00008497"/>
    </source>
</evidence>
<feature type="transmembrane region" description="Helical" evidence="9">
    <location>
        <begin position="58"/>
        <end position="80"/>
    </location>
</feature>
<dbReference type="InterPro" id="IPR029569">
    <property type="entry name" value="CALHM"/>
</dbReference>
<dbReference type="EMBL" id="JAFNEN010001388">
    <property type="protein sequence ID" value="KAG8173971.1"/>
    <property type="molecule type" value="Genomic_DNA"/>
</dbReference>
<dbReference type="PANTHER" id="PTHR32261:SF1">
    <property type="entry name" value="CALCIUM HOMEOSTASIS MODULATOR PROTEIN"/>
    <property type="match status" value="1"/>
</dbReference>
<reference evidence="10 11" key="1">
    <citation type="journal article" date="2022" name="Nat. Ecol. Evol.">
        <title>A masculinizing supergene underlies an exaggerated male reproductive morph in a spider.</title>
        <authorList>
            <person name="Hendrickx F."/>
            <person name="De Corte Z."/>
            <person name="Sonet G."/>
            <person name="Van Belleghem S.M."/>
            <person name="Kostlbacher S."/>
            <person name="Vangestel C."/>
        </authorList>
    </citation>
    <scope>NUCLEOTIDE SEQUENCE [LARGE SCALE GENOMIC DNA]</scope>
    <source>
        <strain evidence="10">W744_W776</strain>
    </source>
</reference>
<comment type="similarity">
    <text evidence="2">Belongs to the CALHM family.</text>
</comment>
<keyword evidence="6" id="KW-0406">Ion transport</keyword>
<dbReference type="GO" id="GO:0005261">
    <property type="term" value="F:monoatomic cation channel activity"/>
    <property type="evidence" value="ECO:0007669"/>
    <property type="project" value="TreeGrafter"/>
</dbReference>
<evidence type="ECO:0000256" key="6">
    <source>
        <dbReference type="ARBA" id="ARBA00023065"/>
    </source>
</evidence>
<keyword evidence="5 9" id="KW-1133">Transmembrane helix</keyword>
<gene>
    <name evidence="10" type="ORF">JTE90_018806</name>
</gene>
<evidence type="ECO:0000256" key="1">
    <source>
        <dbReference type="ARBA" id="ARBA00004141"/>
    </source>
</evidence>
<evidence type="ECO:0000256" key="3">
    <source>
        <dbReference type="ARBA" id="ARBA00022448"/>
    </source>
</evidence>
<keyword evidence="11" id="KW-1185">Reference proteome</keyword>
<keyword evidence="4 9" id="KW-0812">Transmembrane</keyword>
<feature type="transmembrane region" description="Helical" evidence="9">
    <location>
        <begin position="100"/>
        <end position="120"/>
    </location>
</feature>